<reference evidence="3 4" key="1">
    <citation type="journal article" date="2015" name="Genome Biol.">
        <title>Comparative genomics of Steinernema reveals deeply conserved gene regulatory networks.</title>
        <authorList>
            <person name="Dillman A.R."/>
            <person name="Macchietto M."/>
            <person name="Porter C.F."/>
            <person name="Rogers A."/>
            <person name="Williams B."/>
            <person name="Antoshechkin I."/>
            <person name="Lee M.M."/>
            <person name="Goodwin Z."/>
            <person name="Lu X."/>
            <person name="Lewis E.E."/>
            <person name="Goodrich-Blair H."/>
            <person name="Stock S.P."/>
            <person name="Adams B.J."/>
            <person name="Sternberg P.W."/>
            <person name="Mortazavi A."/>
        </authorList>
    </citation>
    <scope>NUCLEOTIDE SEQUENCE [LARGE SCALE GENOMIC DNA]</scope>
    <source>
        <strain evidence="3 4">ALL</strain>
    </source>
</reference>
<dbReference type="EMBL" id="AZBU02000004">
    <property type="protein sequence ID" value="TKR80528.1"/>
    <property type="molecule type" value="Genomic_DNA"/>
</dbReference>
<dbReference type="GO" id="GO:0005886">
    <property type="term" value="C:plasma membrane"/>
    <property type="evidence" value="ECO:0007669"/>
    <property type="project" value="TreeGrafter"/>
</dbReference>
<evidence type="ECO:0008006" key="5">
    <source>
        <dbReference type="Google" id="ProtNLM"/>
    </source>
</evidence>
<evidence type="ECO:0000256" key="2">
    <source>
        <dbReference type="SAM" id="MobiDB-lite"/>
    </source>
</evidence>
<feature type="coiled-coil region" evidence="1">
    <location>
        <begin position="421"/>
        <end position="484"/>
    </location>
</feature>
<evidence type="ECO:0000313" key="4">
    <source>
        <dbReference type="Proteomes" id="UP000298663"/>
    </source>
</evidence>
<dbReference type="InterPro" id="IPR051747">
    <property type="entry name" value="Angiomotin-like"/>
</dbReference>
<dbReference type="GO" id="GO:0031410">
    <property type="term" value="C:cytoplasmic vesicle"/>
    <property type="evidence" value="ECO:0007669"/>
    <property type="project" value="TreeGrafter"/>
</dbReference>
<dbReference type="STRING" id="34508.A0A4U5NCK1"/>
<dbReference type="PANTHER" id="PTHR14826:SF14">
    <property type="entry name" value="ANGIOMOTIN_C DOMAIN-CONTAINING PROTEIN"/>
    <property type="match status" value="1"/>
</dbReference>
<feature type="compositionally biased region" description="Pro residues" evidence="2">
    <location>
        <begin position="136"/>
        <end position="151"/>
    </location>
</feature>
<dbReference type="Proteomes" id="UP000298663">
    <property type="component" value="Unassembled WGS sequence"/>
</dbReference>
<dbReference type="AlphaFoldDB" id="A0A4U5NCK1"/>
<feature type="compositionally biased region" description="Low complexity" evidence="2">
    <location>
        <begin position="660"/>
        <end position="673"/>
    </location>
</feature>
<sequence length="698" mass="78620">MDGGAEKAAERGTPGVAEIGRSWSIEPSSMGQTGLLKNLLQEASSTNHLEAEDVDLNPEEIQLQNMIDNYVRHQQQQQMQQRPNGVGAAFAAISDDRNYHRPSAYSAPPMSHSQPCLFTPDQQKVVEVPVGSHMVHPPPPHPNAAINPPPMSASISRPHSSSDAPAPPEYREENVGAGRVAGTNTQRIIHALREENTKLKQQVDVLGKRAAKLQQLETAYERIEKEYEEVIGQRQKQENLEAAAMVEIEEQLARAVNENLLLRQRIAILSHQQTANPQYDHVDQVAKLNMFINDLMLQNKEVRERDERQRIEIEAQRVTLDEQRTHIDILEKAVRNAQDRINKKDQQAVDAAAVVDRANHLQKLVNELTEEKDRREEEIKRERAQFEMELTQLKMKAKDSLALGLKKSGGEESLTRLKKIIHQKDEKITTLERTVMELEKKLREAIRNNQSEHDSSLHELTEKVQRLEVEKSEKERVITELIEEKSRTLEREDQRRALDARIRMMEQEAAVARSTSSFDAAIRMEELRQKIADRRAWTSGMRMRPRAGIIAATHARTTSNGVSTLAIDPDAMGDHQRAFSGPSILRPNGGAAIPSNLNDDYVYRMHLGDDPKEEIYVPAVPHSSVPIGDVRTAAEYVADRNPAFLANRFQPQQQQTTGGSCSSNTSSIHSKSSSEADDDSPRFHTSVVKAKHPATWDV</sequence>
<dbReference type="OrthoDB" id="5974715at2759"/>
<organism evidence="3 4">
    <name type="scientific">Steinernema carpocapsae</name>
    <name type="common">Entomopathogenic nematode</name>
    <dbReference type="NCBI Taxonomy" id="34508"/>
    <lineage>
        <taxon>Eukaryota</taxon>
        <taxon>Metazoa</taxon>
        <taxon>Ecdysozoa</taxon>
        <taxon>Nematoda</taxon>
        <taxon>Chromadorea</taxon>
        <taxon>Rhabditida</taxon>
        <taxon>Tylenchina</taxon>
        <taxon>Panagrolaimomorpha</taxon>
        <taxon>Strongyloidoidea</taxon>
        <taxon>Steinernematidae</taxon>
        <taxon>Steinernema</taxon>
    </lineage>
</organism>
<protein>
    <recommendedName>
        <fullName evidence="5">Angiomotin C-terminal domain-containing protein</fullName>
    </recommendedName>
</protein>
<feature type="region of interest" description="Disordered" evidence="2">
    <location>
        <begin position="131"/>
        <end position="176"/>
    </location>
</feature>
<evidence type="ECO:0000313" key="3">
    <source>
        <dbReference type="EMBL" id="TKR80528.1"/>
    </source>
</evidence>
<feature type="compositionally biased region" description="Basic and acidic residues" evidence="2">
    <location>
        <begin position="1"/>
        <end position="10"/>
    </location>
</feature>
<feature type="coiled-coil region" evidence="1">
    <location>
        <begin position="189"/>
        <end position="265"/>
    </location>
</feature>
<keyword evidence="4" id="KW-1185">Reference proteome</keyword>
<feature type="compositionally biased region" description="Polar residues" evidence="2">
    <location>
        <begin position="153"/>
        <end position="163"/>
    </location>
</feature>
<keyword evidence="1" id="KW-0175">Coiled coil</keyword>
<reference evidence="3 4" key="2">
    <citation type="journal article" date="2019" name="G3 (Bethesda)">
        <title>Hybrid Assembly of the Genome of the Entomopathogenic Nematode Steinernema carpocapsae Identifies the X-Chromosome.</title>
        <authorList>
            <person name="Serra L."/>
            <person name="Macchietto M."/>
            <person name="Macias-Munoz A."/>
            <person name="McGill C.J."/>
            <person name="Rodriguez I.M."/>
            <person name="Rodriguez B."/>
            <person name="Murad R."/>
            <person name="Mortazavi A."/>
        </authorList>
    </citation>
    <scope>NUCLEOTIDE SEQUENCE [LARGE SCALE GENOMIC DNA]</scope>
    <source>
        <strain evidence="3 4">ALL</strain>
    </source>
</reference>
<name>A0A4U5NCK1_STECR</name>
<dbReference type="GO" id="GO:0030334">
    <property type="term" value="P:regulation of cell migration"/>
    <property type="evidence" value="ECO:0007669"/>
    <property type="project" value="TreeGrafter"/>
</dbReference>
<evidence type="ECO:0000256" key="1">
    <source>
        <dbReference type="SAM" id="Coils"/>
    </source>
</evidence>
<proteinExistence type="predicted"/>
<feature type="coiled-coil region" evidence="1">
    <location>
        <begin position="320"/>
        <end position="396"/>
    </location>
</feature>
<gene>
    <name evidence="3" type="ORF">L596_014590</name>
</gene>
<dbReference type="PANTHER" id="PTHR14826">
    <property type="entry name" value="ANGIOMOTIN"/>
    <property type="match status" value="1"/>
</dbReference>
<dbReference type="GO" id="GO:0005923">
    <property type="term" value="C:bicellular tight junction"/>
    <property type="evidence" value="ECO:0007669"/>
    <property type="project" value="TreeGrafter"/>
</dbReference>
<feature type="region of interest" description="Disordered" evidence="2">
    <location>
        <begin position="650"/>
        <end position="698"/>
    </location>
</feature>
<feature type="compositionally biased region" description="Polar residues" evidence="2">
    <location>
        <begin position="650"/>
        <end position="659"/>
    </location>
</feature>
<dbReference type="GO" id="GO:0030036">
    <property type="term" value="P:actin cytoskeleton organization"/>
    <property type="evidence" value="ECO:0007669"/>
    <property type="project" value="TreeGrafter"/>
</dbReference>
<accession>A0A4U5NCK1</accession>
<feature type="region of interest" description="Disordered" evidence="2">
    <location>
        <begin position="1"/>
        <end position="30"/>
    </location>
</feature>
<comment type="caution">
    <text evidence="3">The sequence shown here is derived from an EMBL/GenBank/DDBJ whole genome shotgun (WGS) entry which is preliminary data.</text>
</comment>